<protein>
    <submittedName>
        <fullName evidence="1">Uncharacterized protein</fullName>
    </submittedName>
</protein>
<keyword evidence="2" id="KW-1185">Reference proteome</keyword>
<comment type="caution">
    <text evidence="1">The sequence shown here is derived from an EMBL/GenBank/DDBJ whole genome shotgun (WGS) entry which is preliminary data.</text>
</comment>
<name>A0A5Q4BTY6_9PEZI</name>
<evidence type="ECO:0000313" key="1">
    <source>
        <dbReference type="EMBL" id="TQN70096.1"/>
    </source>
</evidence>
<gene>
    <name evidence="1" type="ORF">CSHISOI_05413</name>
</gene>
<dbReference type="EMBL" id="PUHP01000429">
    <property type="protein sequence ID" value="TQN70096.1"/>
    <property type="molecule type" value="Genomic_DNA"/>
</dbReference>
<proteinExistence type="predicted"/>
<evidence type="ECO:0000313" key="2">
    <source>
        <dbReference type="Proteomes" id="UP000326340"/>
    </source>
</evidence>
<accession>A0A5Q4BTY6</accession>
<reference evidence="1 2" key="1">
    <citation type="journal article" date="2019" name="Sci. Rep.">
        <title>Colletotrichum shisoi sp. nov., an anthracnose pathogen of Perilla frutescens in Japan: molecular phylogenetic, morphological and genomic evidence.</title>
        <authorList>
            <person name="Gan P."/>
            <person name="Tsushima A."/>
            <person name="Hiroyama R."/>
            <person name="Narusaka M."/>
            <person name="Takano Y."/>
            <person name="Narusaka Y."/>
            <person name="Kawaradani M."/>
            <person name="Damm U."/>
            <person name="Shirasu K."/>
        </authorList>
    </citation>
    <scope>NUCLEOTIDE SEQUENCE [LARGE SCALE GENOMIC DNA]</scope>
    <source>
        <strain evidence="1 2">PG-2018a</strain>
    </source>
</reference>
<sequence>MLLSTLPSGRSTPVFLVELIADLDSDWQELSLSRPWRRRGCFCWVFHRKLTSYRQIPSVK</sequence>
<organism evidence="1 2">
    <name type="scientific">Colletotrichum shisoi</name>
    <dbReference type="NCBI Taxonomy" id="2078593"/>
    <lineage>
        <taxon>Eukaryota</taxon>
        <taxon>Fungi</taxon>
        <taxon>Dikarya</taxon>
        <taxon>Ascomycota</taxon>
        <taxon>Pezizomycotina</taxon>
        <taxon>Sordariomycetes</taxon>
        <taxon>Hypocreomycetidae</taxon>
        <taxon>Glomerellales</taxon>
        <taxon>Glomerellaceae</taxon>
        <taxon>Colletotrichum</taxon>
        <taxon>Colletotrichum destructivum species complex</taxon>
    </lineage>
</organism>
<dbReference type="AlphaFoldDB" id="A0A5Q4BTY6"/>
<dbReference type="Proteomes" id="UP000326340">
    <property type="component" value="Unassembled WGS sequence"/>
</dbReference>